<organism evidence="2 3">
    <name type="scientific">Delitschia confertaspora ATCC 74209</name>
    <dbReference type="NCBI Taxonomy" id="1513339"/>
    <lineage>
        <taxon>Eukaryota</taxon>
        <taxon>Fungi</taxon>
        <taxon>Dikarya</taxon>
        <taxon>Ascomycota</taxon>
        <taxon>Pezizomycotina</taxon>
        <taxon>Dothideomycetes</taxon>
        <taxon>Pleosporomycetidae</taxon>
        <taxon>Pleosporales</taxon>
        <taxon>Delitschiaceae</taxon>
        <taxon>Delitschia</taxon>
    </lineage>
</organism>
<gene>
    <name evidence="2" type="ORF">GQ43DRAFT_494521</name>
</gene>
<dbReference type="SMART" id="SM00317">
    <property type="entry name" value="SET"/>
    <property type="match status" value="1"/>
</dbReference>
<dbReference type="AlphaFoldDB" id="A0A9P4JHC5"/>
<dbReference type="EMBL" id="ML994178">
    <property type="protein sequence ID" value="KAF2198011.1"/>
    <property type="molecule type" value="Genomic_DNA"/>
</dbReference>
<proteinExistence type="predicted"/>
<dbReference type="InterPro" id="IPR053209">
    <property type="entry name" value="Gramillin-biosynth_MTr"/>
</dbReference>
<evidence type="ECO:0000313" key="3">
    <source>
        <dbReference type="Proteomes" id="UP000799536"/>
    </source>
</evidence>
<evidence type="ECO:0000259" key="1">
    <source>
        <dbReference type="PROSITE" id="PS50280"/>
    </source>
</evidence>
<dbReference type="Gene3D" id="2.170.270.10">
    <property type="entry name" value="SET domain"/>
    <property type="match status" value="1"/>
</dbReference>
<dbReference type="PROSITE" id="PS50280">
    <property type="entry name" value="SET"/>
    <property type="match status" value="1"/>
</dbReference>
<dbReference type="InterPro" id="IPR001214">
    <property type="entry name" value="SET_dom"/>
</dbReference>
<accession>A0A9P4JHC5</accession>
<dbReference type="Pfam" id="PF00856">
    <property type="entry name" value="SET"/>
    <property type="match status" value="1"/>
</dbReference>
<dbReference type="PANTHER" id="PTHR47643:SF2">
    <property type="entry name" value="TPR DOMAIN PROTEIN (AFU_ORTHOLOGUE AFUA_5G12710)"/>
    <property type="match status" value="1"/>
</dbReference>
<reference evidence="2" key="1">
    <citation type="journal article" date="2020" name="Stud. Mycol.">
        <title>101 Dothideomycetes genomes: a test case for predicting lifestyles and emergence of pathogens.</title>
        <authorList>
            <person name="Haridas S."/>
            <person name="Albert R."/>
            <person name="Binder M."/>
            <person name="Bloem J."/>
            <person name="Labutti K."/>
            <person name="Salamov A."/>
            <person name="Andreopoulos B."/>
            <person name="Baker S."/>
            <person name="Barry K."/>
            <person name="Bills G."/>
            <person name="Bluhm B."/>
            <person name="Cannon C."/>
            <person name="Castanera R."/>
            <person name="Culley D."/>
            <person name="Daum C."/>
            <person name="Ezra D."/>
            <person name="Gonzalez J."/>
            <person name="Henrissat B."/>
            <person name="Kuo A."/>
            <person name="Liang C."/>
            <person name="Lipzen A."/>
            <person name="Lutzoni F."/>
            <person name="Magnuson J."/>
            <person name="Mondo S."/>
            <person name="Nolan M."/>
            <person name="Ohm R."/>
            <person name="Pangilinan J."/>
            <person name="Park H.-J."/>
            <person name="Ramirez L."/>
            <person name="Alfaro M."/>
            <person name="Sun H."/>
            <person name="Tritt A."/>
            <person name="Yoshinaga Y."/>
            <person name="Zwiers L.-H."/>
            <person name="Turgeon B."/>
            <person name="Goodwin S."/>
            <person name="Spatafora J."/>
            <person name="Crous P."/>
            <person name="Grigoriev I."/>
        </authorList>
    </citation>
    <scope>NUCLEOTIDE SEQUENCE</scope>
    <source>
        <strain evidence="2">ATCC 74209</strain>
    </source>
</reference>
<dbReference type="SUPFAM" id="SSF82199">
    <property type="entry name" value="SET domain"/>
    <property type="match status" value="1"/>
</dbReference>
<name>A0A9P4JHC5_9PLEO</name>
<dbReference type="PANTHER" id="PTHR47643">
    <property type="entry name" value="TPR DOMAIN PROTEIN (AFU_ORTHOLOGUE AFUA_5G12710)"/>
    <property type="match status" value="1"/>
</dbReference>
<feature type="domain" description="SET" evidence="1">
    <location>
        <begin position="347"/>
        <end position="523"/>
    </location>
</feature>
<keyword evidence="3" id="KW-1185">Reference proteome</keyword>
<sequence length="721" mass="81660">MRTFHNTYEESPERLKELFQNADNIKGRRPNSKQSRNSLLSTHERHLKLLSEGNLPVKTIILPPPYPPSPTPLKDEKCKGIRLNELRYGVRDHIAFLLLKVISKPYIHSNTILIAEDESGDVARLTFCNLEDSLLDPIFFENDVIAVKQPCWTQLPDDAFHIRVDHPSDFVKLEEDDELIPETWRAEKKEEVKKTAEEWKKEGDMAFLKKKFRVAMKCYKNGLLAPSLTISAKTDLHRKKCGVNIVLTRLDDAATDLANAICSLLSTSSSHSPSLNPLQIVTWLHEDTPMNLLPEALQSVPKPFLELASRIKFDLGVFQPTPVYDFPLMTSYVTPLTLHLDCPNYTSSTMIRQTPTHGRGLFASKAFKRGELILVEKAFVLPSYVMEDKRSQCLLCFGEMVKKVQCNPSLRKKFFELDAGSSFSRVLHEGGGGEGIKGEDTQDVPDVFRIHAILRHNSFNAPLTSFSLLHQPHQEMRTGIWLHASSINHSCIPNSVRTFVGDIFVLRATRDVKEGEEVVMQYLSPDVDEKVRAERLGEWGFECRCRLCEVDESIGEVEREERGKLFEQLKGAVMKAAGNGVPPTNTAIKKIAKMTRELESLYDAHSELYASLPRLALVHPTLWLAEAYRTAKNTGKGVEYSLKLLRNFGIIIEVDHEKQEFKVVSEKGLVNVEVVRALKYLREDFVEKGEERLAEQAGGLARAWWMCVTGSEVGMVEFLGF</sequence>
<dbReference type="Proteomes" id="UP000799536">
    <property type="component" value="Unassembled WGS sequence"/>
</dbReference>
<dbReference type="CDD" id="cd20071">
    <property type="entry name" value="SET_SMYD"/>
    <property type="match status" value="1"/>
</dbReference>
<comment type="caution">
    <text evidence="2">The sequence shown here is derived from an EMBL/GenBank/DDBJ whole genome shotgun (WGS) entry which is preliminary data.</text>
</comment>
<dbReference type="OrthoDB" id="438641at2759"/>
<protein>
    <submittedName>
        <fullName evidence="2">SET domain-containing protein</fullName>
    </submittedName>
</protein>
<dbReference type="InterPro" id="IPR046341">
    <property type="entry name" value="SET_dom_sf"/>
</dbReference>
<evidence type="ECO:0000313" key="2">
    <source>
        <dbReference type="EMBL" id="KAF2198011.1"/>
    </source>
</evidence>